<comment type="caution">
    <text evidence="1">The sequence shown here is derived from an EMBL/GenBank/DDBJ whole genome shotgun (WGS) entry which is preliminary data.</text>
</comment>
<name>A0A9N9GVX2_FUNMO</name>
<protein>
    <submittedName>
        <fullName evidence="1">2513_t:CDS:1</fullName>
    </submittedName>
</protein>
<sequence>MSEYISVRKLKALKALNIDRELSLDHTQEEIEEILNILKSKLKHPITEVDINLYVLSDNSDIVKNLGSKQKNIFTEPQKNMKCALSDSVITNTSCSEQSEEIYIADVIIPLLQTSLSDLLNSAICLSIAEYQSIASKARKNLGIIEKQMKKKPDIMGLLKQDKKLLSYCILNHHVLCIVTQKNQMIRLSYREKH</sequence>
<accession>A0A9N9GVX2</accession>
<gene>
    <name evidence="1" type="ORF">FMOSSE_LOCUS10849</name>
</gene>
<organism evidence="1 2">
    <name type="scientific">Funneliformis mosseae</name>
    <name type="common">Endomycorrhizal fungus</name>
    <name type="synonym">Glomus mosseae</name>
    <dbReference type="NCBI Taxonomy" id="27381"/>
    <lineage>
        <taxon>Eukaryota</taxon>
        <taxon>Fungi</taxon>
        <taxon>Fungi incertae sedis</taxon>
        <taxon>Mucoromycota</taxon>
        <taxon>Glomeromycotina</taxon>
        <taxon>Glomeromycetes</taxon>
        <taxon>Glomerales</taxon>
        <taxon>Glomeraceae</taxon>
        <taxon>Funneliformis</taxon>
    </lineage>
</organism>
<evidence type="ECO:0000313" key="2">
    <source>
        <dbReference type="Proteomes" id="UP000789375"/>
    </source>
</evidence>
<keyword evidence="2" id="KW-1185">Reference proteome</keyword>
<dbReference type="AlphaFoldDB" id="A0A9N9GVX2"/>
<reference evidence="1" key="1">
    <citation type="submission" date="2021-06" db="EMBL/GenBank/DDBJ databases">
        <authorList>
            <person name="Kallberg Y."/>
            <person name="Tangrot J."/>
            <person name="Rosling A."/>
        </authorList>
    </citation>
    <scope>NUCLEOTIDE SEQUENCE</scope>
    <source>
        <strain evidence="1">87-6 pot B 2015</strain>
    </source>
</reference>
<proteinExistence type="predicted"/>
<dbReference type="Proteomes" id="UP000789375">
    <property type="component" value="Unassembled WGS sequence"/>
</dbReference>
<evidence type="ECO:0000313" key="1">
    <source>
        <dbReference type="EMBL" id="CAG8638257.1"/>
    </source>
</evidence>
<dbReference type="EMBL" id="CAJVPP010003834">
    <property type="protein sequence ID" value="CAG8638257.1"/>
    <property type="molecule type" value="Genomic_DNA"/>
</dbReference>